<reference evidence="1" key="1">
    <citation type="journal article" date="2020" name="mSystems">
        <title>Genome- and Community-Level Interaction Insights into Carbon Utilization and Element Cycling Functions of Hydrothermarchaeota in Hydrothermal Sediment.</title>
        <authorList>
            <person name="Zhou Z."/>
            <person name="Liu Y."/>
            <person name="Xu W."/>
            <person name="Pan J."/>
            <person name="Luo Z.H."/>
            <person name="Li M."/>
        </authorList>
    </citation>
    <scope>NUCLEOTIDE SEQUENCE [LARGE SCALE GENOMIC DNA]</scope>
    <source>
        <strain evidence="1">SpSt-192</strain>
    </source>
</reference>
<comment type="caution">
    <text evidence="1">The sequence shown here is derived from an EMBL/GenBank/DDBJ whole genome shotgun (WGS) entry which is preliminary data.</text>
</comment>
<dbReference type="AlphaFoldDB" id="A0A7C3A8P4"/>
<name>A0A7C3A8P4_9BACT</name>
<dbReference type="Pfam" id="PF06153">
    <property type="entry name" value="CdAMP_rec"/>
    <property type="match status" value="1"/>
</dbReference>
<accession>A0A7C3A8P4</accession>
<dbReference type="InterPro" id="IPR011322">
    <property type="entry name" value="N-reg_PII-like_a/b"/>
</dbReference>
<dbReference type="PANTHER" id="PTHR38456:SF1">
    <property type="entry name" value="CYCLIC DI-AMP RECEPTOR A"/>
    <property type="match status" value="1"/>
</dbReference>
<organism evidence="1">
    <name type="scientific">Thermorudis sp</name>
    <dbReference type="NCBI Taxonomy" id="1969470"/>
    <lineage>
        <taxon>Bacteria</taxon>
        <taxon>Pseudomonadati</taxon>
        <taxon>Thermomicrobiota</taxon>
        <taxon>Thermomicrobia</taxon>
        <taxon>Thermomicrobia incertae sedis</taxon>
        <taxon>Thermorudis</taxon>
    </lineage>
</organism>
<evidence type="ECO:0008006" key="2">
    <source>
        <dbReference type="Google" id="ProtNLM"/>
    </source>
</evidence>
<dbReference type="InterPro" id="IPR015867">
    <property type="entry name" value="N-reg_PII/ATP_PRibTrfase_C"/>
</dbReference>
<evidence type="ECO:0000313" key="1">
    <source>
        <dbReference type="EMBL" id="HEX71132.1"/>
    </source>
</evidence>
<dbReference type="PANTHER" id="PTHR38456">
    <property type="entry name" value="CYCLIC DI-AMP RECEPTOR A"/>
    <property type="match status" value="1"/>
</dbReference>
<dbReference type="InterPro" id="IPR010375">
    <property type="entry name" value="CdAMP_rec"/>
</dbReference>
<protein>
    <recommendedName>
        <fullName evidence="2">Transcriptional regulator</fullName>
    </recommendedName>
</protein>
<gene>
    <name evidence="1" type="ORF">ENP13_07815</name>
</gene>
<dbReference type="EMBL" id="DSID01000591">
    <property type="protein sequence ID" value="HEX71132.1"/>
    <property type="molecule type" value="Genomic_DNA"/>
</dbReference>
<proteinExistence type="predicted"/>
<sequence>MRLVIAVVQGKDAENLMAALRSAGYRATQINSAGGFLREQNVTVLIGVDDTQVPDVLRIIKANCYTRTQYVNPLLPIVESGEFYVPNPIEVEVGGANVFVVPVERYERLP</sequence>
<dbReference type="SUPFAM" id="SSF54913">
    <property type="entry name" value="GlnB-like"/>
    <property type="match status" value="1"/>
</dbReference>
<dbReference type="Gene3D" id="3.30.70.120">
    <property type="match status" value="1"/>
</dbReference>